<keyword evidence="1" id="KW-0802">TPR repeat</keyword>
<evidence type="ECO:0000313" key="2">
    <source>
        <dbReference type="EMBL" id="GGZ23176.1"/>
    </source>
</evidence>
<dbReference type="PROSITE" id="PS50005">
    <property type="entry name" value="TPR"/>
    <property type="match status" value="1"/>
</dbReference>
<dbReference type="InterPro" id="IPR011990">
    <property type="entry name" value="TPR-like_helical_dom_sf"/>
</dbReference>
<accession>A0A918PV43</accession>
<keyword evidence="3" id="KW-1185">Reference proteome</keyword>
<sequence length="884" mass="101603">MIHIIPIVKKNIYLWMALAGLILSCSSEKDTFTNRLYHNVTAKYNAYYLAKEKISEAELDFIQSYQEDYSQVLPVFPPIDSTVMKSNMDKLEEARELAAMAIDYHRISQWVDDSYFLIGQIDYYEANTEEAINTFKYLNVNSKDDNVRHQALIQLLRIFVDLKSFDDASYVIDFLSKEAEISKVNKQLLFKTLGYYYEARRETDGILASLEKCIELTSDKKEKSRLYFILAQRYQRAGFDAQAYDYYQNALSGNPPYELAFFSQLYAQQVAELEKSKDLKKVREYYDNLYADRKNTDFKDVILYEKALFELKQNETEEAIRLLHQAASETGKLDQQKGYIYQKLAELFFDQKEDFLASKYYVDSALQYFNETNINYNLLLGKKEVLDRYAFQYERITQNDSLLRLSQMSPEEQNKIAEDYLAKEEKRLMAEAAKDSPKKPASIFDNLLAFGGSGQASSFYFDNPVAIQQGQIDFSKNWGSRALTDNWRRKTNSYQVTNTLSKTTPVDSANVKTEPQEVSLGLPTKEELLSQIPTDATQVQQLRDDIEVSNFELGKILYFDLNRPDLAREYLHALIQDFPNTDKKPEAYYTLFLIEQSTGGNTQYYVSKLNQEFPDSPFTKSVNNPIDAAGSLAANKRAAENYDKAYTQYQAGDYEAAISLVNGTLNQYPLSTVSEKLRLLQAMLIGKTDSKAKYQESLEDYIKTTQDPGLSKMARNMLVALTGEKEEVISQADSVSTASDSTSMAPTVPAVASADSVAQEKEQIYKLNMDQTHIFILVINPEQIPQAKNLSAEMENFHSKNFKESRLRTGNLSFSRSQTILLVSPFPNAEKAMAYRQKFLEEFTYQDLPEDAKKSSFVISIQNFQQLNKRKDIDEYKAFFKSFY</sequence>
<protein>
    <submittedName>
        <fullName evidence="2">Gliding motility protein</fullName>
    </submittedName>
</protein>
<proteinExistence type="predicted"/>
<comment type="caution">
    <text evidence="2">The sequence shown here is derived from an EMBL/GenBank/DDBJ whole genome shotgun (WGS) entry which is preliminary data.</text>
</comment>
<dbReference type="Gene3D" id="1.25.40.10">
    <property type="entry name" value="Tetratricopeptide repeat domain"/>
    <property type="match status" value="2"/>
</dbReference>
<reference evidence="2" key="1">
    <citation type="journal article" date="2014" name="Int. J. Syst. Evol. Microbiol.">
        <title>Complete genome sequence of Corynebacterium casei LMG S-19264T (=DSM 44701T), isolated from a smear-ripened cheese.</title>
        <authorList>
            <consortium name="US DOE Joint Genome Institute (JGI-PGF)"/>
            <person name="Walter F."/>
            <person name="Albersmeier A."/>
            <person name="Kalinowski J."/>
            <person name="Ruckert C."/>
        </authorList>
    </citation>
    <scope>NUCLEOTIDE SEQUENCE</scope>
    <source>
        <strain evidence="2">KCTC 12368</strain>
    </source>
</reference>
<organism evidence="2 3">
    <name type="scientific">Echinicola pacifica</name>
    <dbReference type="NCBI Taxonomy" id="346377"/>
    <lineage>
        <taxon>Bacteria</taxon>
        <taxon>Pseudomonadati</taxon>
        <taxon>Bacteroidota</taxon>
        <taxon>Cytophagia</taxon>
        <taxon>Cytophagales</taxon>
        <taxon>Cyclobacteriaceae</taxon>
        <taxon>Echinicola</taxon>
    </lineage>
</organism>
<dbReference type="EMBL" id="BMWX01000002">
    <property type="protein sequence ID" value="GGZ23176.1"/>
    <property type="molecule type" value="Genomic_DNA"/>
</dbReference>
<dbReference type="SUPFAM" id="SSF81901">
    <property type="entry name" value="HCP-like"/>
    <property type="match status" value="1"/>
</dbReference>
<reference evidence="2" key="2">
    <citation type="submission" date="2020-09" db="EMBL/GenBank/DDBJ databases">
        <authorList>
            <person name="Sun Q."/>
            <person name="Kim S."/>
        </authorList>
    </citation>
    <scope>NUCLEOTIDE SEQUENCE</scope>
    <source>
        <strain evidence="2">KCTC 12368</strain>
    </source>
</reference>
<evidence type="ECO:0000313" key="3">
    <source>
        <dbReference type="Proteomes" id="UP000619457"/>
    </source>
</evidence>
<dbReference type="Proteomes" id="UP000619457">
    <property type="component" value="Unassembled WGS sequence"/>
</dbReference>
<evidence type="ECO:0000256" key="1">
    <source>
        <dbReference type="PROSITE-ProRule" id="PRU00339"/>
    </source>
</evidence>
<feature type="repeat" description="TPR" evidence="1">
    <location>
        <begin position="224"/>
        <end position="257"/>
    </location>
</feature>
<dbReference type="AlphaFoldDB" id="A0A918PV43"/>
<dbReference type="InterPro" id="IPR019734">
    <property type="entry name" value="TPR_rpt"/>
</dbReference>
<gene>
    <name evidence="2" type="primary">sprE</name>
    <name evidence="2" type="ORF">GCM10007049_15080</name>
</gene>
<name>A0A918PV43_9BACT</name>